<dbReference type="InterPro" id="IPR000595">
    <property type="entry name" value="cNMP-bd_dom"/>
</dbReference>
<dbReference type="PROSITE" id="PS51063">
    <property type="entry name" value="HTH_CRP_2"/>
    <property type="match status" value="1"/>
</dbReference>
<accession>F7NLW5</accession>
<keyword evidence="3" id="KW-0804">Transcription</keyword>
<dbReference type="AlphaFoldDB" id="F7NLW5"/>
<dbReference type="CDD" id="cd00038">
    <property type="entry name" value="CAP_ED"/>
    <property type="match status" value="1"/>
</dbReference>
<dbReference type="Pfam" id="PF00027">
    <property type="entry name" value="cNMP_binding"/>
    <property type="match status" value="1"/>
</dbReference>
<evidence type="ECO:0000259" key="5">
    <source>
        <dbReference type="PROSITE" id="PS51063"/>
    </source>
</evidence>
<evidence type="ECO:0000313" key="6">
    <source>
        <dbReference type="EMBL" id="EGO62975.1"/>
    </source>
</evidence>
<dbReference type="PANTHER" id="PTHR24567:SF58">
    <property type="entry name" value="CYCLIC AMP-BINDING REGULATORY PROTEIN"/>
    <property type="match status" value="1"/>
</dbReference>
<dbReference type="InterPro" id="IPR014710">
    <property type="entry name" value="RmlC-like_jellyroll"/>
</dbReference>
<dbReference type="Proteomes" id="UP000003240">
    <property type="component" value="Unassembled WGS sequence"/>
</dbReference>
<dbReference type="InterPro" id="IPR050397">
    <property type="entry name" value="Env_Response_Regulators"/>
</dbReference>
<keyword evidence="1" id="KW-0805">Transcription regulation</keyword>
<evidence type="ECO:0000256" key="2">
    <source>
        <dbReference type="ARBA" id="ARBA00023125"/>
    </source>
</evidence>
<dbReference type="Pfam" id="PF13545">
    <property type="entry name" value="HTH_Crp_2"/>
    <property type="match status" value="1"/>
</dbReference>
<keyword evidence="7" id="KW-1185">Reference proteome</keyword>
<dbReference type="SUPFAM" id="SSF46785">
    <property type="entry name" value="Winged helix' DNA-binding domain"/>
    <property type="match status" value="1"/>
</dbReference>
<dbReference type="GO" id="GO:0003700">
    <property type="term" value="F:DNA-binding transcription factor activity"/>
    <property type="evidence" value="ECO:0007669"/>
    <property type="project" value="TreeGrafter"/>
</dbReference>
<sequence length="237" mass="26517">MRDKVDALQKKRIDILTATPLFAGISPDILADMLNCLQPKLSTHPKNSFIAVEGEPFFGLGILLTGEAVVVKENMAGTRSVLTVLNQGSMFGEMIAFSTRTAWPASVFAQSECTAVFLPPQKITGTCPRACDGHNQMVRNMLRIVSERALLLNRKVEYLTIKSLRTKIVTYLLEQYKSQGKTTFVLPLKRNDLADFLNVSRTALSRELGRLRSEGLIDFFRSSLKILDMESLKEFIE</sequence>
<dbReference type="RefSeq" id="WP_004097227.1">
    <property type="nucleotide sequence ID" value="NZ_AFGF01000152.1"/>
</dbReference>
<evidence type="ECO:0000256" key="1">
    <source>
        <dbReference type="ARBA" id="ARBA00023015"/>
    </source>
</evidence>
<keyword evidence="2" id="KW-0238">DNA-binding</keyword>
<dbReference type="SUPFAM" id="SSF51206">
    <property type="entry name" value="cAMP-binding domain-like"/>
    <property type="match status" value="1"/>
</dbReference>
<feature type="domain" description="HTH crp-type" evidence="5">
    <location>
        <begin position="162"/>
        <end position="230"/>
    </location>
</feature>
<gene>
    <name evidence="6" type="ORF">ALO_15447</name>
</gene>
<dbReference type="GO" id="GO:0005829">
    <property type="term" value="C:cytosol"/>
    <property type="evidence" value="ECO:0007669"/>
    <property type="project" value="TreeGrafter"/>
</dbReference>
<dbReference type="InterPro" id="IPR018490">
    <property type="entry name" value="cNMP-bd_dom_sf"/>
</dbReference>
<organism evidence="6 7">
    <name type="scientific">Acetonema longum DSM 6540</name>
    <dbReference type="NCBI Taxonomy" id="1009370"/>
    <lineage>
        <taxon>Bacteria</taxon>
        <taxon>Bacillati</taxon>
        <taxon>Bacillota</taxon>
        <taxon>Negativicutes</taxon>
        <taxon>Acetonemataceae</taxon>
        <taxon>Acetonema</taxon>
    </lineage>
</organism>
<dbReference type="EMBL" id="AFGF01000152">
    <property type="protein sequence ID" value="EGO62975.1"/>
    <property type="molecule type" value="Genomic_DNA"/>
</dbReference>
<reference evidence="6 7" key="1">
    <citation type="journal article" date="2011" name="EMBO J.">
        <title>Structural diversity of bacterial flagellar motors.</title>
        <authorList>
            <person name="Chen S."/>
            <person name="Beeby M."/>
            <person name="Murphy G.E."/>
            <person name="Leadbetter J.R."/>
            <person name="Hendrixson D.R."/>
            <person name="Briegel A."/>
            <person name="Li Z."/>
            <person name="Shi J."/>
            <person name="Tocheva E.I."/>
            <person name="Muller A."/>
            <person name="Dobro M.J."/>
            <person name="Jensen G.J."/>
        </authorList>
    </citation>
    <scope>NUCLEOTIDE SEQUENCE [LARGE SCALE GENOMIC DNA]</scope>
    <source>
        <strain evidence="6 7">DSM 6540</strain>
    </source>
</reference>
<dbReference type="SMART" id="SM00419">
    <property type="entry name" value="HTH_CRP"/>
    <property type="match status" value="1"/>
</dbReference>
<dbReference type="PROSITE" id="PS50042">
    <property type="entry name" value="CNMP_BINDING_3"/>
    <property type="match status" value="1"/>
</dbReference>
<dbReference type="InterPro" id="IPR012318">
    <property type="entry name" value="HTH_CRP"/>
</dbReference>
<feature type="domain" description="Cyclic nucleotide-binding" evidence="4">
    <location>
        <begin position="21"/>
        <end position="113"/>
    </location>
</feature>
<dbReference type="Gene3D" id="2.60.120.10">
    <property type="entry name" value="Jelly Rolls"/>
    <property type="match status" value="1"/>
</dbReference>
<dbReference type="SMART" id="SM00100">
    <property type="entry name" value="cNMP"/>
    <property type="match status" value="1"/>
</dbReference>
<proteinExistence type="predicted"/>
<evidence type="ECO:0000256" key="3">
    <source>
        <dbReference type="ARBA" id="ARBA00023163"/>
    </source>
</evidence>
<dbReference type="eggNOG" id="COG0664">
    <property type="taxonomic scope" value="Bacteria"/>
</dbReference>
<dbReference type="PANTHER" id="PTHR24567">
    <property type="entry name" value="CRP FAMILY TRANSCRIPTIONAL REGULATORY PROTEIN"/>
    <property type="match status" value="1"/>
</dbReference>
<comment type="caution">
    <text evidence="6">The sequence shown here is derived from an EMBL/GenBank/DDBJ whole genome shotgun (WGS) entry which is preliminary data.</text>
</comment>
<protein>
    <submittedName>
        <fullName evidence="6">Putative transcriptional regulator</fullName>
    </submittedName>
</protein>
<name>F7NLW5_9FIRM</name>
<evidence type="ECO:0000313" key="7">
    <source>
        <dbReference type="Proteomes" id="UP000003240"/>
    </source>
</evidence>
<dbReference type="GO" id="GO:0003677">
    <property type="term" value="F:DNA binding"/>
    <property type="evidence" value="ECO:0007669"/>
    <property type="project" value="UniProtKB-KW"/>
</dbReference>
<evidence type="ECO:0000259" key="4">
    <source>
        <dbReference type="PROSITE" id="PS50042"/>
    </source>
</evidence>
<dbReference type="STRING" id="1009370.ALO_15447"/>
<dbReference type="InterPro" id="IPR036390">
    <property type="entry name" value="WH_DNA-bd_sf"/>
</dbReference>